<evidence type="ECO:0000313" key="2">
    <source>
        <dbReference type="EMBL" id="MDK5174112.1"/>
    </source>
</evidence>
<reference evidence="1" key="1">
    <citation type="submission" date="2023-01" db="EMBL/GenBank/DDBJ databases">
        <title>Genomic dissection of endemic carbapenem resistance: metallo-beta-lactamase gene dissemination through clonal, plasmid and integron transfer pathways.</title>
        <authorList>
            <person name="Macesic N."/>
        </authorList>
    </citation>
    <scope>NUCLEOTIDE SEQUENCE</scope>
    <source>
        <strain evidence="2">CPO382</strain>
        <strain evidence="1">CPO573</strain>
    </source>
</reference>
<protein>
    <submittedName>
        <fullName evidence="1">Uncharacterized protein</fullName>
    </submittedName>
</protein>
<keyword evidence="4" id="KW-1185">Reference proteome</keyword>
<dbReference type="EMBL" id="JARTOI010000101">
    <property type="protein sequence ID" value="MDK5174112.1"/>
    <property type="molecule type" value="Genomic_DNA"/>
</dbReference>
<dbReference type="AlphaFoldDB" id="A0AAW6XDW9"/>
<evidence type="ECO:0000313" key="3">
    <source>
        <dbReference type="Proteomes" id="UP001173597"/>
    </source>
</evidence>
<accession>A0AAW6XDW9</accession>
<dbReference type="Proteomes" id="UP001174748">
    <property type="component" value="Unassembled WGS sequence"/>
</dbReference>
<gene>
    <name evidence="1" type="ORF">P9854_27295</name>
    <name evidence="2" type="ORF">P9921_27185</name>
</gene>
<evidence type="ECO:0000313" key="1">
    <source>
        <dbReference type="EMBL" id="MDK4769445.1"/>
    </source>
</evidence>
<organism evidence="1 3">
    <name type="scientific">Serratia nevei</name>
    <dbReference type="NCBI Taxonomy" id="2703794"/>
    <lineage>
        <taxon>Bacteria</taxon>
        <taxon>Pseudomonadati</taxon>
        <taxon>Pseudomonadota</taxon>
        <taxon>Gammaproteobacteria</taxon>
        <taxon>Enterobacterales</taxon>
        <taxon>Yersiniaceae</taxon>
        <taxon>Serratia</taxon>
    </lineage>
</organism>
<dbReference type="Proteomes" id="UP001173597">
    <property type="component" value="Unassembled WGS sequence"/>
</dbReference>
<dbReference type="EMBL" id="JARTLO010000079">
    <property type="protein sequence ID" value="MDK4769445.1"/>
    <property type="molecule type" value="Genomic_DNA"/>
</dbReference>
<name>A0AAW6XDW9_9GAMM</name>
<sequence>MQKNRSVGIFVVENNHLSLPNGLMDAGRATSTLSKFMTEHGATPEEVTQAQSGLAKGLGTGAPQPATELVKKWALLMSTAATMGTGSAVGVGAAATGGAIGGAANVSTQLTVNGDKPFSYTDALIAIGTGALTQGKGPLLTGGVSVGGAYVGSTIKGEDPTNAMIGAGVGSAAGIGAGKVVTDKLKPIISDGSAELIGAGTGAITSELTGSKTQEKLDGK</sequence>
<evidence type="ECO:0000313" key="4">
    <source>
        <dbReference type="Proteomes" id="UP001174748"/>
    </source>
</evidence>
<dbReference type="RefSeq" id="WP_072270249.1">
    <property type="nucleotide sequence ID" value="NZ_CAYETX010000049.1"/>
</dbReference>
<comment type="caution">
    <text evidence="1">The sequence shown here is derived from an EMBL/GenBank/DDBJ whole genome shotgun (WGS) entry which is preliminary data.</text>
</comment>
<proteinExistence type="predicted"/>